<evidence type="ECO:0000313" key="18">
    <source>
        <dbReference type="RefSeq" id="XP_022086259.1"/>
    </source>
</evidence>
<keyword evidence="4" id="KW-0808">Transferase</keyword>
<dbReference type="Gene3D" id="3.90.1480.20">
    <property type="entry name" value="Glycosyl transferase family 29"/>
    <property type="match status" value="1"/>
</dbReference>
<evidence type="ECO:0000313" key="16">
    <source>
        <dbReference type="RefSeq" id="XP_022086255.1"/>
    </source>
</evidence>
<dbReference type="AlphaFoldDB" id="A0A8B7XZD0"/>
<dbReference type="InterPro" id="IPR001675">
    <property type="entry name" value="Glyco_trans_29"/>
</dbReference>
<dbReference type="Proteomes" id="UP000694845">
    <property type="component" value="Unplaced"/>
</dbReference>
<keyword evidence="5 12" id="KW-0812">Transmembrane</keyword>
<sequence>MYVWNVLIFDLRNMKTPHRFLLFALCYSVACLVCMTLFFDGEGSTQVKVRSKSGTTVRPSRGSDRGSDSNNGMSAKAGRLHVNWRQERTKDLFLRKGPDLALEDYQTLIGNKSVKFQCNQCAIVTSSGQLLGTGAGRQIDSNDCVIRMNNAPTKGFESDVGSRTTVRVIGHVNLRRIFANHPEAQEEFLVNASTRTDKIFMHWSFLTDIDRDPPQEYALALQLAKAYRNVSFNMFTPQKMVYAEKLFQHETGLSRSQAKTWLSTGWYTILLAIDSCKQINVFGMIYEDYCTEYPNKKIPYHYYNPSFKTECQYYHVSEVRLTSGHLFITEKAIFGRWANIHNIHFHYPRWPARSLRLGSQGVLTPFIQRYQISQNRFFSKLPYWKLIFHFSGLFYPLVH</sequence>
<dbReference type="CDD" id="cd23965">
    <property type="entry name" value="GT29_ST6GALNAC3_4_5_6"/>
    <property type="match status" value="1"/>
</dbReference>
<comment type="similarity">
    <text evidence="2">Belongs to the glycosyltransferase 29 family.</text>
</comment>
<accession>A0A8B7XZD0</accession>
<evidence type="ECO:0000313" key="17">
    <source>
        <dbReference type="RefSeq" id="XP_022086258.1"/>
    </source>
</evidence>
<evidence type="ECO:0000256" key="7">
    <source>
        <dbReference type="ARBA" id="ARBA00022989"/>
    </source>
</evidence>
<dbReference type="Pfam" id="PF00777">
    <property type="entry name" value="Glyco_transf_29"/>
    <property type="match status" value="1"/>
</dbReference>
<dbReference type="GO" id="GO:0008373">
    <property type="term" value="F:sialyltransferase activity"/>
    <property type="evidence" value="ECO:0007669"/>
    <property type="project" value="InterPro"/>
</dbReference>
<dbReference type="RefSeq" id="XP_022086255.1">
    <property type="nucleotide sequence ID" value="XM_022230563.1"/>
</dbReference>
<evidence type="ECO:0000256" key="3">
    <source>
        <dbReference type="ARBA" id="ARBA00022676"/>
    </source>
</evidence>
<evidence type="ECO:0000256" key="9">
    <source>
        <dbReference type="ARBA" id="ARBA00023136"/>
    </source>
</evidence>
<evidence type="ECO:0000256" key="1">
    <source>
        <dbReference type="ARBA" id="ARBA00004323"/>
    </source>
</evidence>
<evidence type="ECO:0000256" key="11">
    <source>
        <dbReference type="SAM" id="MobiDB-lite"/>
    </source>
</evidence>
<protein>
    <submittedName>
        <fullName evidence="14 15">Alpha-N-acetyl-neuraminyl-2,3-beta-galactosyl-1, 3-N-acetyl-galactosaminide alpha-2,6-sialyltransferase-like isoform X1</fullName>
    </submittedName>
</protein>
<dbReference type="RefSeq" id="XP_022086254.1">
    <property type="nucleotide sequence ID" value="XM_022230562.1"/>
</dbReference>
<dbReference type="GeneID" id="110976883"/>
<reference evidence="14 15" key="1">
    <citation type="submission" date="2025-04" db="UniProtKB">
        <authorList>
            <consortium name="RefSeq"/>
        </authorList>
    </citation>
    <scope>IDENTIFICATION</scope>
</reference>
<dbReference type="PANTHER" id="PTHR23136:SF12">
    <property type="entry name" value="ALPHA-2,6-SIALYLTRANSFERASE"/>
    <property type="match status" value="1"/>
</dbReference>
<dbReference type="KEGG" id="aplc:110976883"/>
<keyword evidence="9 12" id="KW-0472">Membrane</keyword>
<organism evidence="13 17">
    <name type="scientific">Acanthaster planci</name>
    <name type="common">Crown-of-thorns starfish</name>
    <dbReference type="NCBI Taxonomy" id="133434"/>
    <lineage>
        <taxon>Eukaryota</taxon>
        <taxon>Metazoa</taxon>
        <taxon>Echinodermata</taxon>
        <taxon>Eleutherozoa</taxon>
        <taxon>Asterozoa</taxon>
        <taxon>Asteroidea</taxon>
        <taxon>Valvatacea</taxon>
        <taxon>Valvatida</taxon>
        <taxon>Acanthasteridae</taxon>
        <taxon>Acanthaster</taxon>
    </lineage>
</organism>
<keyword evidence="13" id="KW-1185">Reference proteome</keyword>
<evidence type="ECO:0000313" key="15">
    <source>
        <dbReference type="RefSeq" id="XP_022086254.1"/>
    </source>
</evidence>
<dbReference type="RefSeq" id="XP_022086258.1">
    <property type="nucleotide sequence ID" value="XM_022230566.1"/>
</dbReference>
<dbReference type="RefSeq" id="XP_022086259.1">
    <property type="nucleotide sequence ID" value="XM_022230567.1"/>
</dbReference>
<evidence type="ECO:0000256" key="8">
    <source>
        <dbReference type="ARBA" id="ARBA00023034"/>
    </source>
</evidence>
<evidence type="ECO:0000313" key="14">
    <source>
        <dbReference type="RefSeq" id="XP_022086253.1"/>
    </source>
</evidence>
<proteinExistence type="inferred from homology"/>
<evidence type="ECO:0000256" key="4">
    <source>
        <dbReference type="ARBA" id="ARBA00022679"/>
    </source>
</evidence>
<evidence type="ECO:0000256" key="10">
    <source>
        <dbReference type="ARBA" id="ARBA00023180"/>
    </source>
</evidence>
<dbReference type="RefSeq" id="XP_022086253.1">
    <property type="nucleotide sequence ID" value="XM_022230561.1"/>
</dbReference>
<evidence type="ECO:0000256" key="6">
    <source>
        <dbReference type="ARBA" id="ARBA00022968"/>
    </source>
</evidence>
<gene>
    <name evidence="14 15 16 17 18 19" type="primary">LOC110976883</name>
</gene>
<keyword evidence="6" id="KW-0735">Signal-anchor</keyword>
<name>A0A8B7XZD0_ACAPL</name>
<dbReference type="InterPro" id="IPR038578">
    <property type="entry name" value="GT29-like_sf"/>
</dbReference>
<dbReference type="GO" id="GO:0000139">
    <property type="term" value="C:Golgi membrane"/>
    <property type="evidence" value="ECO:0007669"/>
    <property type="project" value="UniProtKB-SubCell"/>
</dbReference>
<feature type="region of interest" description="Disordered" evidence="11">
    <location>
        <begin position="50"/>
        <end position="80"/>
    </location>
</feature>
<dbReference type="PANTHER" id="PTHR23136">
    <property type="entry name" value="TAX1-BINDING PROTEIN 3-RELATED"/>
    <property type="match status" value="1"/>
</dbReference>
<evidence type="ECO:0000313" key="13">
    <source>
        <dbReference type="Proteomes" id="UP000694845"/>
    </source>
</evidence>
<evidence type="ECO:0000313" key="19">
    <source>
        <dbReference type="RefSeq" id="XP_022086260.1"/>
    </source>
</evidence>
<keyword evidence="7 12" id="KW-1133">Transmembrane helix</keyword>
<comment type="subcellular location">
    <subcellularLocation>
        <location evidence="1">Golgi apparatus membrane</location>
        <topology evidence="1">Single-pass type II membrane protein</topology>
    </subcellularLocation>
</comment>
<keyword evidence="8" id="KW-0333">Golgi apparatus</keyword>
<dbReference type="RefSeq" id="XP_022086260.1">
    <property type="nucleotide sequence ID" value="XM_022230568.1"/>
</dbReference>
<dbReference type="OrthoDB" id="10264956at2759"/>
<evidence type="ECO:0000256" key="5">
    <source>
        <dbReference type="ARBA" id="ARBA00022692"/>
    </source>
</evidence>
<keyword evidence="3" id="KW-0328">Glycosyltransferase</keyword>
<evidence type="ECO:0000256" key="12">
    <source>
        <dbReference type="SAM" id="Phobius"/>
    </source>
</evidence>
<evidence type="ECO:0000256" key="2">
    <source>
        <dbReference type="ARBA" id="ARBA00006003"/>
    </source>
</evidence>
<keyword evidence="10" id="KW-0325">Glycoprotein</keyword>
<feature type="transmembrane region" description="Helical" evidence="12">
    <location>
        <begin position="20"/>
        <end position="39"/>
    </location>
</feature>